<organism evidence="2 3">
    <name type="scientific">Leucobacter chromiireducens subsp. solipictus</name>
    <dbReference type="NCBI Taxonomy" id="398235"/>
    <lineage>
        <taxon>Bacteria</taxon>
        <taxon>Bacillati</taxon>
        <taxon>Actinomycetota</taxon>
        <taxon>Actinomycetes</taxon>
        <taxon>Micrococcales</taxon>
        <taxon>Microbacteriaceae</taxon>
        <taxon>Leucobacter</taxon>
    </lineage>
</organism>
<dbReference type="Proteomes" id="UP001645859">
    <property type="component" value="Unassembled WGS sequence"/>
</dbReference>
<dbReference type="InterPro" id="IPR003018">
    <property type="entry name" value="GAF"/>
</dbReference>
<dbReference type="RefSeq" id="WP_202345418.1">
    <property type="nucleotide sequence ID" value="NZ_BAAAPI010000007.1"/>
</dbReference>
<name>A0ABS1SHW6_9MICO</name>
<evidence type="ECO:0000313" key="2">
    <source>
        <dbReference type="EMBL" id="MBL3680157.1"/>
    </source>
</evidence>
<gene>
    <name evidence="2" type="ORF">D3230_12805</name>
</gene>
<keyword evidence="3" id="KW-1185">Reference proteome</keyword>
<dbReference type="InterPro" id="IPR029016">
    <property type="entry name" value="GAF-like_dom_sf"/>
</dbReference>
<dbReference type="Pfam" id="PF01590">
    <property type="entry name" value="GAF"/>
    <property type="match status" value="1"/>
</dbReference>
<sequence>MPSAWQALRRGESVGERRRQLERAHERFVGLLPAAGLPNEAHEAELRARFGGAQDLRPVVLESWLRSRRGTIDPDRVLDRPALDDAALEELRATHPIARVLPVMRRLLFDEARDAGMVVAVGDAAGRLLWVEGDAQLRDRAGEMGFRAGMDWSERSVGTSAPGSALALDHAIQVLGAEHFSRAVHEWSCTAAPVHDPQTGAIIGVVDVTGGDAAASPHMLPLLQATLAAIEAELQLESLRLLLGQGAGTAAAPAAPTPPAVPSVPSGPATLKVAPGATPEPLAMPRAPRPPELAPRLLVLGQDPARLEWAEGAAAVTSRHAEILLALSAAPRGCSATALAEQVYGSRDAEQTLRAELVRLRRWLRDEAVPLTLMSRPYRLAEALRVDATDTLDALDRGAGHVGFAAYSGPVLPSSTAPVAERLRAEVDATLREAMLEFASPDALYDYAQHWADADLHVWETLLLVLPRNSPKRARVVARIETLSTQRG</sequence>
<reference evidence="2 3" key="1">
    <citation type="submission" date="2018-09" db="EMBL/GenBank/DDBJ databases">
        <title>Comparative genomics of Leucobacter spp.</title>
        <authorList>
            <person name="Reis A.C."/>
            <person name="Kolvenbach B.A."/>
            <person name="Corvini P.F.X."/>
            <person name="Nunes O.C."/>
        </authorList>
    </citation>
    <scope>NUCLEOTIDE SEQUENCE [LARGE SCALE GENOMIC DNA]</scope>
    <source>
        <strain evidence="2 3">TAN 31504</strain>
    </source>
</reference>
<dbReference type="Gene3D" id="3.30.450.40">
    <property type="match status" value="1"/>
</dbReference>
<accession>A0ABS1SHW6</accession>
<proteinExistence type="predicted"/>
<evidence type="ECO:0000313" key="3">
    <source>
        <dbReference type="Proteomes" id="UP001645859"/>
    </source>
</evidence>
<feature type="domain" description="GAF" evidence="1">
    <location>
        <begin position="132"/>
        <end position="233"/>
    </location>
</feature>
<protein>
    <submittedName>
        <fullName evidence="2">Transcriptional regulator</fullName>
    </submittedName>
</protein>
<dbReference type="EMBL" id="QYAC01000006">
    <property type="protein sequence ID" value="MBL3680157.1"/>
    <property type="molecule type" value="Genomic_DNA"/>
</dbReference>
<comment type="caution">
    <text evidence="2">The sequence shown here is derived from an EMBL/GenBank/DDBJ whole genome shotgun (WGS) entry which is preliminary data.</text>
</comment>
<evidence type="ECO:0000259" key="1">
    <source>
        <dbReference type="Pfam" id="PF01590"/>
    </source>
</evidence>